<keyword evidence="2" id="KW-0677">Repeat</keyword>
<feature type="compositionally biased region" description="Pro residues" evidence="6">
    <location>
        <begin position="214"/>
        <end position="224"/>
    </location>
</feature>
<evidence type="ECO:0000256" key="5">
    <source>
        <dbReference type="PROSITE-ProRule" id="PRU00042"/>
    </source>
</evidence>
<keyword evidence="4" id="KW-0862">Zinc</keyword>
<evidence type="ECO:0000256" key="4">
    <source>
        <dbReference type="ARBA" id="ARBA00022833"/>
    </source>
</evidence>
<dbReference type="InterPro" id="IPR036236">
    <property type="entry name" value="Znf_C2H2_sf"/>
</dbReference>
<feature type="compositionally biased region" description="Polar residues" evidence="6">
    <location>
        <begin position="311"/>
        <end position="330"/>
    </location>
</feature>
<sequence length="601" mass="63174">MVRAQGKQTPDERKEGKKKSSSSAASASNGSAKKKPETGSWPCKMDGCKKVFAREADLKRHQRTTKTHSVPGFQCPQCDATFTRTDALRRHQKSRHNGVVIEPSEEKGKHSGDGASSGSRSPSPGGTPARSHGEGSMNGSPPAAQSSNAGSSSGPSSYYRPHTMQDGGGYYAGYPPPPRPPPPGMMMDPHYPPPPIGLPTSATRSHQSNWQPAPAAPPWGPEGHPMGPPPGMFMPSYYSPYYRHPGVPLPFPPQINPDLLAQSNGQLGGVVPPESALRNTSPDKPEGSSQGKQDAGEGHTPVSGLRDTESLRSTQSQSMNETQGDVSAHNSVEHDASTLMAAAALQAVLAFQKEQEMKEAASRRGSAAPDISTSTPPVPEAQLAEPVVTNGPPPPVASGSTHTPEAPNGPLQAISEAAAHVAPPPADTTTQPQSQQAPNGDATIAAVPTDVQVATNQPSEVAVEVKEADSSAPPQAMEQLMTEDGMPMLNPGERLLYPCGLPRTQCDEHKWLTLLRTCCRRSSAPPRPFVHIVITSGTVNSVPRVPQGIVGVPTAIMTPPPPLQSSGVWLMWRDSDVKAPRSGCLGPADDTLLTSLGLVTL</sequence>
<dbReference type="AlphaFoldDB" id="A0AAD7XAS0"/>
<organism evidence="8 9">
    <name type="scientific">Trametes cubensis</name>
    <dbReference type="NCBI Taxonomy" id="1111947"/>
    <lineage>
        <taxon>Eukaryota</taxon>
        <taxon>Fungi</taxon>
        <taxon>Dikarya</taxon>
        <taxon>Basidiomycota</taxon>
        <taxon>Agaricomycotina</taxon>
        <taxon>Agaricomycetes</taxon>
        <taxon>Polyporales</taxon>
        <taxon>Polyporaceae</taxon>
        <taxon>Trametes</taxon>
    </lineage>
</organism>
<feature type="compositionally biased region" description="Low complexity" evidence="6">
    <location>
        <begin position="21"/>
        <end position="31"/>
    </location>
</feature>
<dbReference type="GO" id="GO:0008270">
    <property type="term" value="F:zinc ion binding"/>
    <property type="evidence" value="ECO:0007669"/>
    <property type="project" value="UniProtKB-KW"/>
</dbReference>
<dbReference type="GO" id="GO:0045944">
    <property type="term" value="P:positive regulation of transcription by RNA polymerase II"/>
    <property type="evidence" value="ECO:0007669"/>
    <property type="project" value="UniProtKB-ARBA"/>
</dbReference>
<accession>A0AAD7XAS0</accession>
<dbReference type="Gene3D" id="3.30.160.60">
    <property type="entry name" value="Classic Zinc Finger"/>
    <property type="match status" value="2"/>
</dbReference>
<feature type="compositionally biased region" description="Polar residues" evidence="6">
    <location>
        <begin position="200"/>
        <end position="211"/>
    </location>
</feature>
<dbReference type="EMBL" id="JAPEVG010000170">
    <property type="protein sequence ID" value="KAJ8475045.1"/>
    <property type="molecule type" value="Genomic_DNA"/>
</dbReference>
<feature type="region of interest" description="Disordered" evidence="6">
    <location>
        <begin position="359"/>
        <end position="440"/>
    </location>
</feature>
<evidence type="ECO:0000256" key="2">
    <source>
        <dbReference type="ARBA" id="ARBA00022737"/>
    </source>
</evidence>
<dbReference type="PANTHER" id="PTHR19818">
    <property type="entry name" value="ZINC FINGER PROTEIN ZIC AND GLI"/>
    <property type="match status" value="1"/>
</dbReference>
<feature type="compositionally biased region" description="Low complexity" evidence="6">
    <location>
        <begin position="113"/>
        <end position="130"/>
    </location>
</feature>
<keyword evidence="9" id="KW-1185">Reference proteome</keyword>
<dbReference type="Proteomes" id="UP001215151">
    <property type="component" value="Unassembled WGS sequence"/>
</dbReference>
<feature type="domain" description="C2H2-type" evidence="7">
    <location>
        <begin position="73"/>
        <end position="98"/>
    </location>
</feature>
<feature type="domain" description="C2H2-type" evidence="7">
    <location>
        <begin position="41"/>
        <end position="69"/>
    </location>
</feature>
<evidence type="ECO:0000256" key="1">
    <source>
        <dbReference type="ARBA" id="ARBA00022723"/>
    </source>
</evidence>
<keyword evidence="1" id="KW-0479">Metal-binding</keyword>
<dbReference type="GO" id="GO:0000981">
    <property type="term" value="F:DNA-binding transcription factor activity, RNA polymerase II-specific"/>
    <property type="evidence" value="ECO:0007669"/>
    <property type="project" value="TreeGrafter"/>
</dbReference>
<feature type="region of interest" description="Disordered" evidence="6">
    <location>
        <begin position="1"/>
        <end position="46"/>
    </location>
</feature>
<dbReference type="GO" id="GO:0005634">
    <property type="term" value="C:nucleus"/>
    <property type="evidence" value="ECO:0007669"/>
    <property type="project" value="UniProtKB-ARBA"/>
</dbReference>
<name>A0AAD7XAS0_9APHY</name>
<dbReference type="PROSITE" id="PS50157">
    <property type="entry name" value="ZINC_FINGER_C2H2_2"/>
    <property type="match status" value="2"/>
</dbReference>
<evidence type="ECO:0000313" key="9">
    <source>
        <dbReference type="Proteomes" id="UP001215151"/>
    </source>
</evidence>
<evidence type="ECO:0000313" key="8">
    <source>
        <dbReference type="EMBL" id="KAJ8475045.1"/>
    </source>
</evidence>
<evidence type="ECO:0000256" key="3">
    <source>
        <dbReference type="ARBA" id="ARBA00022771"/>
    </source>
</evidence>
<evidence type="ECO:0000256" key="6">
    <source>
        <dbReference type="SAM" id="MobiDB-lite"/>
    </source>
</evidence>
<dbReference type="InterPro" id="IPR013087">
    <property type="entry name" value="Znf_C2H2_type"/>
</dbReference>
<dbReference type="SMART" id="SM00355">
    <property type="entry name" value="ZnF_C2H2"/>
    <property type="match status" value="2"/>
</dbReference>
<dbReference type="GO" id="GO:0000978">
    <property type="term" value="F:RNA polymerase II cis-regulatory region sequence-specific DNA binding"/>
    <property type="evidence" value="ECO:0007669"/>
    <property type="project" value="TreeGrafter"/>
</dbReference>
<dbReference type="SUPFAM" id="SSF57667">
    <property type="entry name" value="beta-beta-alpha zinc fingers"/>
    <property type="match status" value="1"/>
</dbReference>
<feature type="region of interest" description="Disordered" evidence="6">
    <location>
        <begin position="253"/>
        <end position="330"/>
    </location>
</feature>
<comment type="caution">
    <text evidence="8">The sequence shown here is derived from an EMBL/GenBank/DDBJ whole genome shotgun (WGS) entry which is preliminary data.</text>
</comment>
<dbReference type="Pfam" id="PF00096">
    <property type="entry name" value="zf-C2H2"/>
    <property type="match status" value="2"/>
</dbReference>
<feature type="compositionally biased region" description="Pro residues" evidence="6">
    <location>
        <begin position="174"/>
        <end position="197"/>
    </location>
</feature>
<evidence type="ECO:0000259" key="7">
    <source>
        <dbReference type="PROSITE" id="PS50157"/>
    </source>
</evidence>
<feature type="region of interest" description="Disordered" evidence="6">
    <location>
        <begin position="59"/>
        <end position="224"/>
    </location>
</feature>
<feature type="compositionally biased region" description="Low complexity" evidence="6">
    <location>
        <begin position="138"/>
        <end position="157"/>
    </location>
</feature>
<keyword evidence="3 5" id="KW-0863">Zinc-finger</keyword>
<protein>
    <recommendedName>
        <fullName evidence="7">C2H2-type domain-containing protein</fullName>
    </recommendedName>
</protein>
<feature type="compositionally biased region" description="Low complexity" evidence="6">
    <location>
        <begin position="427"/>
        <end position="438"/>
    </location>
</feature>
<proteinExistence type="predicted"/>
<dbReference type="InterPro" id="IPR050329">
    <property type="entry name" value="GLI_C2H2-zinc-finger"/>
</dbReference>
<reference evidence="8" key="1">
    <citation type="submission" date="2022-11" db="EMBL/GenBank/DDBJ databases">
        <title>Genome Sequence of Cubamyces cubensis.</title>
        <authorList>
            <person name="Buettner E."/>
        </authorList>
    </citation>
    <scope>NUCLEOTIDE SEQUENCE</scope>
    <source>
        <strain evidence="8">MPL-01</strain>
    </source>
</reference>
<dbReference type="PROSITE" id="PS00028">
    <property type="entry name" value="ZINC_FINGER_C2H2_1"/>
    <property type="match status" value="1"/>
</dbReference>
<gene>
    <name evidence="8" type="ORF">ONZ51_g6804</name>
</gene>
<dbReference type="PANTHER" id="PTHR19818:SF139">
    <property type="entry name" value="PAIR-RULE PROTEIN ODD-PAIRED"/>
    <property type="match status" value="1"/>
</dbReference>